<dbReference type="Pfam" id="PF13796">
    <property type="entry name" value="Sensor"/>
    <property type="match status" value="1"/>
</dbReference>
<keyword evidence="1" id="KW-0812">Transmembrane</keyword>
<dbReference type="AlphaFoldDB" id="U1PNZ2"/>
<evidence type="ECO:0000313" key="3">
    <source>
        <dbReference type="EMBL" id="ERG94001.1"/>
    </source>
</evidence>
<reference evidence="3" key="1">
    <citation type="journal article" date="2013" name="PLoS ONE">
        <title>Assembly-driven community genomics of a hypersaline microbial ecosystem.</title>
        <authorList>
            <person name="Podell S."/>
            <person name="Ugalde J.A."/>
            <person name="Narasingarao P."/>
            <person name="Banfield J.F."/>
            <person name="Heidelberg K.B."/>
            <person name="Allen E.E."/>
        </authorList>
    </citation>
    <scope>NUCLEOTIDE SEQUENCE [LARGE SCALE GENOMIC DNA]</scope>
</reference>
<dbReference type="RefSeq" id="WP_021053495.1">
    <property type="nucleotide sequence ID" value="NZ_KE356561.1"/>
</dbReference>
<protein>
    <recommendedName>
        <fullName evidence="2">Putative sensor domain-containing protein</fullName>
    </recommendedName>
</protein>
<dbReference type="InterPro" id="IPR025828">
    <property type="entry name" value="Put_sensor_dom"/>
</dbReference>
<sequence>MSRGLSTKSKPPKSISSYSLFPSRQQRVGTHISSVGFLWYGSQATDTDTDAADGQSLISRALGVGTRRQTYLNLLYLLARFPLGIAYFTIFITGFSLGVSLIPVMVGILILAGVVGLAGYVGLIEVELLNKLYGQDVSYSVADPRELSITPYLKAIVTIPRNYLLVLFAFVSFVIGLHVFVAIIVGFTLALTLAVAPLVYFTGYLASNTS</sequence>
<organism evidence="3">
    <name type="scientific">Haloquadratum walsbyi J07HQW2</name>
    <dbReference type="NCBI Taxonomy" id="1238425"/>
    <lineage>
        <taxon>Archaea</taxon>
        <taxon>Methanobacteriati</taxon>
        <taxon>Methanobacteriota</taxon>
        <taxon>Stenosarchaea group</taxon>
        <taxon>Halobacteria</taxon>
        <taxon>Halobacteriales</taxon>
        <taxon>Haloferacaceae</taxon>
        <taxon>Haloquadratum</taxon>
    </lineage>
</organism>
<keyword evidence="1" id="KW-0472">Membrane</keyword>
<proteinExistence type="predicted"/>
<feature type="transmembrane region" description="Helical" evidence="1">
    <location>
        <begin position="101"/>
        <end position="123"/>
    </location>
</feature>
<dbReference type="eggNOG" id="arCOG03085">
    <property type="taxonomic scope" value="Archaea"/>
</dbReference>
<feature type="transmembrane region" description="Helical" evidence="1">
    <location>
        <begin position="163"/>
        <end position="181"/>
    </location>
</feature>
<evidence type="ECO:0000259" key="2">
    <source>
        <dbReference type="Pfam" id="PF13796"/>
    </source>
</evidence>
<dbReference type="HOGENOM" id="CLU_1307806_0_0_2"/>
<name>U1PNZ2_9EURY</name>
<gene>
    <name evidence="3" type="ORF">J07HQW2_00435</name>
</gene>
<feature type="domain" description="Putative sensor" evidence="2">
    <location>
        <begin position="76"/>
        <end position="200"/>
    </location>
</feature>
<keyword evidence="1" id="KW-1133">Transmembrane helix</keyword>
<evidence type="ECO:0000256" key="1">
    <source>
        <dbReference type="SAM" id="Phobius"/>
    </source>
</evidence>
<feature type="transmembrane region" description="Helical" evidence="1">
    <location>
        <begin position="187"/>
        <end position="206"/>
    </location>
</feature>
<accession>U1PNZ2</accession>
<feature type="transmembrane region" description="Helical" evidence="1">
    <location>
        <begin position="74"/>
        <end position="95"/>
    </location>
</feature>
<dbReference type="Proteomes" id="UP000030710">
    <property type="component" value="Unassembled WGS sequence"/>
</dbReference>
<dbReference type="EMBL" id="KE356561">
    <property type="protein sequence ID" value="ERG94001.1"/>
    <property type="molecule type" value="Genomic_DNA"/>
</dbReference>